<protein>
    <submittedName>
        <fullName evidence="1">10073_t:CDS:1</fullName>
    </submittedName>
</protein>
<feature type="non-terminal residue" evidence="1">
    <location>
        <position position="76"/>
    </location>
</feature>
<keyword evidence="2" id="KW-1185">Reference proteome</keyword>
<sequence>DLPQKSLLKSSRDPQDNVLWSIVHWKKLVKKLKKVSPRKPVGSIQIRKEITGLIQIVLTFNGIEDTQDLSSIIITS</sequence>
<evidence type="ECO:0000313" key="2">
    <source>
        <dbReference type="Proteomes" id="UP000789342"/>
    </source>
</evidence>
<gene>
    <name evidence="1" type="ORF">AMORRO_LOCUS11761</name>
</gene>
<dbReference type="AlphaFoldDB" id="A0A9N9HM86"/>
<name>A0A9N9HM86_9GLOM</name>
<evidence type="ECO:0000313" key="1">
    <source>
        <dbReference type="EMBL" id="CAG8693831.1"/>
    </source>
</evidence>
<organism evidence="1 2">
    <name type="scientific">Acaulospora morrowiae</name>
    <dbReference type="NCBI Taxonomy" id="94023"/>
    <lineage>
        <taxon>Eukaryota</taxon>
        <taxon>Fungi</taxon>
        <taxon>Fungi incertae sedis</taxon>
        <taxon>Mucoromycota</taxon>
        <taxon>Glomeromycotina</taxon>
        <taxon>Glomeromycetes</taxon>
        <taxon>Diversisporales</taxon>
        <taxon>Acaulosporaceae</taxon>
        <taxon>Acaulospora</taxon>
    </lineage>
</organism>
<dbReference type="Proteomes" id="UP000789342">
    <property type="component" value="Unassembled WGS sequence"/>
</dbReference>
<comment type="caution">
    <text evidence="1">The sequence shown here is derived from an EMBL/GenBank/DDBJ whole genome shotgun (WGS) entry which is preliminary data.</text>
</comment>
<dbReference type="EMBL" id="CAJVPV010015738">
    <property type="protein sequence ID" value="CAG8693831.1"/>
    <property type="molecule type" value="Genomic_DNA"/>
</dbReference>
<reference evidence="1" key="1">
    <citation type="submission" date="2021-06" db="EMBL/GenBank/DDBJ databases">
        <authorList>
            <person name="Kallberg Y."/>
            <person name="Tangrot J."/>
            <person name="Rosling A."/>
        </authorList>
    </citation>
    <scope>NUCLEOTIDE SEQUENCE</scope>
    <source>
        <strain evidence="1">CL551</strain>
    </source>
</reference>
<proteinExistence type="predicted"/>
<accession>A0A9N9HM86</accession>